<dbReference type="AlphaFoldDB" id="A0A1B7NJG2"/>
<gene>
    <name evidence="2" type="ORF">ACJ72_08779</name>
</gene>
<feature type="compositionally biased region" description="Low complexity" evidence="1">
    <location>
        <begin position="169"/>
        <end position="181"/>
    </location>
</feature>
<feature type="compositionally biased region" description="Basic and acidic residues" evidence="1">
    <location>
        <begin position="235"/>
        <end position="246"/>
    </location>
</feature>
<protein>
    <submittedName>
        <fullName evidence="2">Uncharacterized protein</fullName>
    </submittedName>
</protein>
<sequence length="332" mass="35913">DREEPVVPPKEENIAPHPTAEQPDISKNNASDLPPVVTPVAEPPAPTTVETKSPETTRGKKSMDSTEEPKKLKKKTGNTTLKGMFGKKSEKPDQPPMKPTGAETSAVAAARAALEGRTAQAAKSSTFSPTKAPAAHRLSGLGRKKTAESSPSQTVSKPITPPTVQESEAAPQPVVQPVPVATEYDGPPWTRRDSEFDALSRVDTNEKAQADREFSSFDHQAPFVDQPAFVPGDTPIRDEFPERDVPVQHPAAKQAGSPVNGHGRPNHSSSLDEPMPFQDRWAQIRKNAAERAVQADDHPSRNHEPEKTDEGETSGEETIESRVARIKLVLPN</sequence>
<feature type="compositionally biased region" description="Basic and acidic residues" evidence="1">
    <location>
        <begin position="190"/>
        <end position="216"/>
    </location>
</feature>
<feature type="compositionally biased region" description="Low complexity" evidence="1">
    <location>
        <begin position="101"/>
        <end position="122"/>
    </location>
</feature>
<feature type="compositionally biased region" description="Basic and acidic residues" evidence="1">
    <location>
        <begin position="52"/>
        <end position="70"/>
    </location>
</feature>
<evidence type="ECO:0000256" key="1">
    <source>
        <dbReference type="SAM" id="MobiDB-lite"/>
    </source>
</evidence>
<organism evidence="2 3">
    <name type="scientific">Emergomyces africanus</name>
    <dbReference type="NCBI Taxonomy" id="1955775"/>
    <lineage>
        <taxon>Eukaryota</taxon>
        <taxon>Fungi</taxon>
        <taxon>Dikarya</taxon>
        <taxon>Ascomycota</taxon>
        <taxon>Pezizomycotina</taxon>
        <taxon>Eurotiomycetes</taxon>
        <taxon>Eurotiomycetidae</taxon>
        <taxon>Onygenales</taxon>
        <taxon>Ajellomycetaceae</taxon>
        <taxon>Emergomyces</taxon>
    </lineage>
</organism>
<feature type="non-terminal residue" evidence="2">
    <location>
        <position position="1"/>
    </location>
</feature>
<reference evidence="2 3" key="1">
    <citation type="submission" date="2015-07" db="EMBL/GenBank/DDBJ databases">
        <title>Emmonsia species relationships and genome sequence.</title>
        <authorList>
            <person name="Cuomo C.A."/>
            <person name="Schwartz I.S."/>
            <person name="Kenyon C."/>
            <person name="de Hoog G.S."/>
            <person name="Govender N.P."/>
            <person name="Botha A."/>
            <person name="Moreno L."/>
            <person name="de Vries M."/>
            <person name="Munoz J.F."/>
            <person name="Stielow J.B."/>
        </authorList>
    </citation>
    <scope>NUCLEOTIDE SEQUENCE [LARGE SCALE GENOMIC DNA]</scope>
    <source>
        <strain evidence="2 3">CBS 136260</strain>
    </source>
</reference>
<dbReference type="Proteomes" id="UP000091918">
    <property type="component" value="Unassembled WGS sequence"/>
</dbReference>
<comment type="caution">
    <text evidence="2">The sequence shown here is derived from an EMBL/GenBank/DDBJ whole genome shotgun (WGS) entry which is preliminary data.</text>
</comment>
<evidence type="ECO:0000313" key="2">
    <source>
        <dbReference type="EMBL" id="OAX76928.1"/>
    </source>
</evidence>
<feature type="compositionally biased region" description="Basic and acidic residues" evidence="1">
    <location>
        <begin position="287"/>
        <end position="310"/>
    </location>
</feature>
<dbReference type="OrthoDB" id="10639660at2759"/>
<feature type="region of interest" description="Disordered" evidence="1">
    <location>
        <begin position="1"/>
        <end position="332"/>
    </location>
</feature>
<dbReference type="STRING" id="1658172.A0A1B7NJG2"/>
<evidence type="ECO:0000313" key="3">
    <source>
        <dbReference type="Proteomes" id="UP000091918"/>
    </source>
</evidence>
<name>A0A1B7NJG2_9EURO</name>
<dbReference type="EMBL" id="LGUA01003983">
    <property type="protein sequence ID" value="OAX76928.1"/>
    <property type="molecule type" value="Genomic_DNA"/>
</dbReference>
<proteinExistence type="predicted"/>
<keyword evidence="3" id="KW-1185">Reference proteome</keyword>
<feature type="compositionally biased region" description="Polar residues" evidence="1">
    <location>
        <begin position="148"/>
        <end position="166"/>
    </location>
</feature>
<accession>A0A1B7NJG2</accession>